<name>C7H9C4_FAED2</name>
<feature type="transmembrane region" description="Helical" evidence="2">
    <location>
        <begin position="188"/>
        <end position="215"/>
    </location>
</feature>
<organism evidence="3 4">
    <name type="scientific">Faecalibacterium duncaniae (strain DSM 17677 / JCM 31915 / A2-165)</name>
    <name type="common">Faecalibacterium prausnitzii</name>
    <dbReference type="NCBI Taxonomy" id="411483"/>
    <lineage>
        <taxon>Bacteria</taxon>
        <taxon>Bacillati</taxon>
        <taxon>Bacillota</taxon>
        <taxon>Clostridia</taxon>
        <taxon>Eubacteriales</taxon>
        <taxon>Oscillospiraceae</taxon>
        <taxon>Faecalibacterium</taxon>
    </lineage>
</organism>
<dbReference type="STRING" id="411483.FAEPRAA2165_02922"/>
<dbReference type="Proteomes" id="UP000004619">
    <property type="component" value="Unassembled WGS sequence"/>
</dbReference>
<keyword evidence="2" id="KW-0472">Membrane</keyword>
<evidence type="ECO:0000256" key="1">
    <source>
        <dbReference type="ARBA" id="ARBA00010692"/>
    </source>
</evidence>
<dbReference type="eggNOG" id="COG1268">
    <property type="taxonomic scope" value="Bacteria"/>
</dbReference>
<evidence type="ECO:0000256" key="2">
    <source>
        <dbReference type="SAM" id="Phobius"/>
    </source>
</evidence>
<feature type="transmembrane region" description="Helical" evidence="2">
    <location>
        <begin position="127"/>
        <end position="149"/>
    </location>
</feature>
<keyword evidence="2" id="KW-0812">Transmembrane</keyword>
<dbReference type="GO" id="GO:0015225">
    <property type="term" value="F:biotin transmembrane transporter activity"/>
    <property type="evidence" value="ECO:0007669"/>
    <property type="project" value="InterPro"/>
</dbReference>
<dbReference type="InterPro" id="IPR003784">
    <property type="entry name" value="BioY"/>
</dbReference>
<keyword evidence="4" id="KW-1185">Reference proteome</keyword>
<accession>C7H9C4</accession>
<protein>
    <submittedName>
        <fullName evidence="3">BioY family protein</fullName>
    </submittedName>
</protein>
<evidence type="ECO:0000313" key="4">
    <source>
        <dbReference type="Proteomes" id="UP000004619"/>
    </source>
</evidence>
<comment type="caution">
    <text evidence="3">The sequence shown here is derived from an EMBL/GenBank/DDBJ whole genome shotgun (WGS) entry which is preliminary data.</text>
</comment>
<reference evidence="3" key="1">
    <citation type="submission" date="2009-08" db="EMBL/GenBank/DDBJ databases">
        <authorList>
            <person name="Weinstock G."/>
            <person name="Sodergren E."/>
            <person name="Clifton S."/>
            <person name="Fulton L."/>
            <person name="Fulton B."/>
            <person name="Courtney L."/>
            <person name="Fronick C."/>
            <person name="Harrison M."/>
            <person name="Strong C."/>
            <person name="Farmer C."/>
            <person name="Delahaunty K."/>
            <person name="Markovic C."/>
            <person name="Hall O."/>
            <person name="Minx P."/>
            <person name="Tomlinson C."/>
            <person name="Mitreva M."/>
            <person name="Nelson J."/>
            <person name="Hou S."/>
            <person name="Wollam A."/>
            <person name="Pepin K.H."/>
            <person name="Johnson M."/>
            <person name="Bhonagiri V."/>
            <person name="Nash W.E."/>
            <person name="Warren W."/>
            <person name="Chinwalla A."/>
            <person name="Mardis E.R."/>
            <person name="Wilson R.K."/>
        </authorList>
    </citation>
    <scope>NUCLEOTIDE SEQUENCE [LARGE SCALE GENOMIC DNA]</scope>
    <source>
        <strain evidence="3">A2-165</strain>
    </source>
</reference>
<dbReference type="GO" id="GO:0005886">
    <property type="term" value="C:plasma membrane"/>
    <property type="evidence" value="ECO:0007669"/>
    <property type="project" value="InterPro"/>
</dbReference>
<dbReference type="PANTHER" id="PTHR34295:SF1">
    <property type="entry name" value="BIOTIN TRANSPORTER BIOY"/>
    <property type="match status" value="1"/>
</dbReference>
<dbReference type="PANTHER" id="PTHR34295">
    <property type="entry name" value="BIOTIN TRANSPORTER BIOY"/>
    <property type="match status" value="1"/>
</dbReference>
<keyword evidence="2" id="KW-1133">Transmembrane helix</keyword>
<dbReference type="Gene3D" id="1.10.1760.20">
    <property type="match status" value="1"/>
</dbReference>
<evidence type="ECO:0000313" key="3">
    <source>
        <dbReference type="EMBL" id="EEU95473.1"/>
    </source>
</evidence>
<feature type="transmembrane region" description="Helical" evidence="2">
    <location>
        <begin position="101"/>
        <end position="121"/>
    </location>
</feature>
<dbReference type="Pfam" id="PF02632">
    <property type="entry name" value="BioY"/>
    <property type="match status" value="1"/>
</dbReference>
<proteinExistence type="inferred from homology"/>
<dbReference type="AlphaFoldDB" id="C7H9C4"/>
<feature type="transmembrane region" description="Helical" evidence="2">
    <location>
        <begin position="53"/>
        <end position="70"/>
    </location>
</feature>
<comment type="similarity">
    <text evidence="1">Belongs to the BioY family.</text>
</comment>
<sequence length="225" mass="23835">MNAFQQIFTDCKPLCKSQVDLSAAFWFNRDVVCTKPEEDFFTMNQTSKFSVRDICYAGLFAAVIAVMAQISIPMPLGVPMTMQTFAITLAAVVLGSKLSAIATLVYLLLGAVGVPVLANFSGGIDKFVGPTGGFLISFPIMAYIIGLGVEHRDAFKGAFPVAVVVGTVVNYIVGVILFVIVAHSTVSVAVSACVLPFIPTAIIKAVLACVLGLNIRKRIPGVKKA</sequence>
<dbReference type="PATRIC" id="fig|411483.3.peg.2310"/>
<gene>
    <name evidence="3" type="ORF">FAEPRAA2165_02922</name>
</gene>
<dbReference type="HOGENOM" id="CLU_077931_3_0_9"/>
<feature type="transmembrane region" description="Helical" evidence="2">
    <location>
        <begin position="161"/>
        <end position="182"/>
    </location>
</feature>
<dbReference type="EMBL" id="ACOP02000076">
    <property type="protein sequence ID" value="EEU95473.1"/>
    <property type="molecule type" value="Genomic_DNA"/>
</dbReference>